<dbReference type="AlphaFoldDB" id="A0AAV3PIU6"/>
<feature type="region of interest" description="Disordered" evidence="1">
    <location>
        <begin position="1"/>
        <end position="72"/>
    </location>
</feature>
<keyword evidence="3" id="KW-1185">Reference proteome</keyword>
<gene>
    <name evidence="2" type="ORF">LIER_37330</name>
</gene>
<comment type="caution">
    <text evidence="2">The sequence shown here is derived from an EMBL/GenBank/DDBJ whole genome shotgun (WGS) entry which is preliminary data.</text>
</comment>
<name>A0AAV3PIU6_LITER</name>
<dbReference type="EMBL" id="BAABME010017872">
    <property type="protein sequence ID" value="GAA0151672.1"/>
    <property type="molecule type" value="Genomic_DNA"/>
</dbReference>
<reference evidence="2 3" key="1">
    <citation type="submission" date="2024-01" db="EMBL/GenBank/DDBJ databases">
        <title>The complete chloroplast genome sequence of Lithospermum erythrorhizon: insights into the phylogenetic relationship among Boraginaceae species and the maternal lineages of purple gromwells.</title>
        <authorList>
            <person name="Okada T."/>
            <person name="Watanabe K."/>
        </authorList>
    </citation>
    <scope>NUCLEOTIDE SEQUENCE [LARGE SCALE GENOMIC DNA]</scope>
</reference>
<accession>A0AAV3PIU6</accession>
<protein>
    <submittedName>
        <fullName evidence="2">Uncharacterized protein</fullName>
    </submittedName>
</protein>
<organism evidence="2 3">
    <name type="scientific">Lithospermum erythrorhizon</name>
    <name type="common">Purple gromwell</name>
    <name type="synonym">Lithospermum officinale var. erythrorhizon</name>
    <dbReference type="NCBI Taxonomy" id="34254"/>
    <lineage>
        <taxon>Eukaryota</taxon>
        <taxon>Viridiplantae</taxon>
        <taxon>Streptophyta</taxon>
        <taxon>Embryophyta</taxon>
        <taxon>Tracheophyta</taxon>
        <taxon>Spermatophyta</taxon>
        <taxon>Magnoliopsida</taxon>
        <taxon>eudicotyledons</taxon>
        <taxon>Gunneridae</taxon>
        <taxon>Pentapetalae</taxon>
        <taxon>asterids</taxon>
        <taxon>lamiids</taxon>
        <taxon>Boraginales</taxon>
        <taxon>Boraginaceae</taxon>
        <taxon>Boraginoideae</taxon>
        <taxon>Lithospermeae</taxon>
        <taxon>Lithospermum</taxon>
    </lineage>
</organism>
<dbReference type="Proteomes" id="UP001454036">
    <property type="component" value="Unassembled WGS sequence"/>
</dbReference>
<feature type="compositionally biased region" description="Polar residues" evidence="1">
    <location>
        <begin position="44"/>
        <end position="63"/>
    </location>
</feature>
<evidence type="ECO:0000313" key="2">
    <source>
        <dbReference type="EMBL" id="GAA0151672.1"/>
    </source>
</evidence>
<sequence length="72" mass="7581">MCMHVPPTSDDSGKNPNPGSIFAERVASTETLISPAGEGVQPSVKDTSVETSYKSAKTHSSADPTVDEFWLG</sequence>
<proteinExistence type="predicted"/>
<evidence type="ECO:0000256" key="1">
    <source>
        <dbReference type="SAM" id="MobiDB-lite"/>
    </source>
</evidence>
<evidence type="ECO:0000313" key="3">
    <source>
        <dbReference type="Proteomes" id="UP001454036"/>
    </source>
</evidence>